<dbReference type="EMBL" id="CP020570">
    <property type="protein sequence ID" value="ARF66002.1"/>
    <property type="molecule type" value="Genomic_DNA"/>
</dbReference>
<evidence type="ECO:0000256" key="1">
    <source>
        <dbReference type="ARBA" id="ARBA00006845"/>
    </source>
</evidence>
<evidence type="ECO:0000259" key="2">
    <source>
        <dbReference type="Pfam" id="PF01337"/>
    </source>
</evidence>
<dbReference type="STRING" id="1935.B1H20_03750"/>
<evidence type="ECO:0000313" key="4">
    <source>
        <dbReference type="Proteomes" id="UP000192445"/>
    </source>
</evidence>
<dbReference type="AlphaFoldDB" id="A0A1V0ULZ9"/>
<feature type="domain" description="Barstar (barnase inhibitor)" evidence="2">
    <location>
        <begin position="3"/>
        <end position="86"/>
    </location>
</feature>
<accession>A0A1V0ULZ9</accession>
<dbReference type="OrthoDB" id="5184890at2"/>
<organism evidence="3 4">
    <name type="scientific">Streptomyces violaceoruber</name>
    <dbReference type="NCBI Taxonomy" id="1935"/>
    <lineage>
        <taxon>Bacteria</taxon>
        <taxon>Bacillati</taxon>
        <taxon>Actinomycetota</taxon>
        <taxon>Actinomycetes</taxon>
        <taxon>Kitasatosporales</taxon>
        <taxon>Streptomycetaceae</taxon>
        <taxon>Streptomyces</taxon>
        <taxon>Streptomyces violaceoruber group</taxon>
    </lineage>
</organism>
<dbReference type="SUPFAM" id="SSF52038">
    <property type="entry name" value="Barstar-related"/>
    <property type="match status" value="1"/>
</dbReference>
<evidence type="ECO:0000313" key="3">
    <source>
        <dbReference type="EMBL" id="ARF66002.1"/>
    </source>
</evidence>
<dbReference type="Proteomes" id="UP000192445">
    <property type="component" value="Chromosome"/>
</dbReference>
<dbReference type="KEGG" id="svu:B1H20_03750"/>
<gene>
    <name evidence="3" type="ORF">B1H20_03750</name>
</gene>
<dbReference type="RefSeq" id="WP_030292655.1">
    <property type="nucleotide sequence ID" value="NZ_CP020570.1"/>
</dbReference>
<comment type="similarity">
    <text evidence="1">Belongs to the barstar family.</text>
</comment>
<protein>
    <recommendedName>
        <fullName evidence="2">Barstar (barnase inhibitor) domain-containing protein</fullName>
    </recommendedName>
</protein>
<dbReference type="Pfam" id="PF01337">
    <property type="entry name" value="Barstar"/>
    <property type="match status" value="1"/>
</dbReference>
<reference evidence="3 4" key="1">
    <citation type="submission" date="2017-03" db="EMBL/GenBank/DDBJ databases">
        <title>Complete Genome Sequence of a natural compounds producer, Streptomyces violaceus S21.</title>
        <authorList>
            <person name="Zhong C."/>
            <person name="Zhao Z."/>
            <person name="Fu J."/>
            <person name="Zong G."/>
            <person name="Qin R."/>
            <person name="Cao G."/>
        </authorList>
    </citation>
    <scope>NUCLEOTIDE SEQUENCE [LARGE SCALE GENOMIC DNA]</scope>
    <source>
        <strain evidence="3 4">S21</strain>
    </source>
</reference>
<dbReference type="InterPro" id="IPR035905">
    <property type="entry name" value="Barstar-like_sf"/>
</dbReference>
<proteinExistence type="inferred from homology"/>
<dbReference type="InterPro" id="IPR000468">
    <property type="entry name" value="Barstar"/>
</dbReference>
<name>A0A1V0ULZ9_STRVN</name>
<dbReference type="Gene3D" id="3.30.370.10">
    <property type="entry name" value="Barstar-like"/>
    <property type="match status" value="1"/>
</dbReference>
<sequence length="96" mass="10832">MRIVMDGTRIGSQADLHRFLAGPLDFGPYYGHNLNALWDRLARDVERPVEIVWENAEASRGRMGDEAFEAIASVLVRAAEEDESNAPDERLTVRFT</sequence>